<dbReference type="RefSeq" id="WP_053184798.1">
    <property type="nucleotide sequence ID" value="NZ_LGIA01000171.1"/>
</dbReference>
<keyword evidence="4" id="KW-1185">Reference proteome</keyword>
<organism evidence="3 4">
    <name type="scientific">Sunxiuqinia dokdonensis</name>
    <dbReference type="NCBI Taxonomy" id="1409788"/>
    <lineage>
        <taxon>Bacteria</taxon>
        <taxon>Pseudomonadati</taxon>
        <taxon>Bacteroidota</taxon>
        <taxon>Bacteroidia</taxon>
        <taxon>Marinilabiliales</taxon>
        <taxon>Prolixibacteraceae</taxon>
        <taxon>Sunxiuqinia</taxon>
    </lineage>
</organism>
<feature type="domain" description="DUF4174" evidence="2">
    <location>
        <begin position="14"/>
        <end position="59"/>
    </location>
</feature>
<evidence type="ECO:0000313" key="4">
    <source>
        <dbReference type="Proteomes" id="UP000036958"/>
    </source>
</evidence>
<reference evidence="4" key="1">
    <citation type="submission" date="2015-07" db="EMBL/GenBank/DDBJ databases">
        <title>Genome sequencing of Sunxiuqinia dokdonensis strain SK.</title>
        <authorList>
            <person name="Ahn S."/>
            <person name="Kim B.-C."/>
        </authorList>
    </citation>
    <scope>NUCLEOTIDE SEQUENCE [LARGE SCALE GENOMIC DNA]</scope>
    <source>
        <strain evidence="4">SK</strain>
    </source>
</reference>
<evidence type="ECO:0000259" key="2">
    <source>
        <dbReference type="Pfam" id="PF13778"/>
    </source>
</evidence>
<accession>A0A0L8V6S2</accession>
<protein>
    <recommendedName>
        <fullName evidence="2">DUF4174 domain-containing protein</fullName>
    </recommendedName>
</protein>
<comment type="caution">
    <text evidence="3">The sequence shown here is derived from an EMBL/GenBank/DDBJ whole genome shotgun (WGS) entry which is preliminary data.</text>
</comment>
<dbReference type="AlphaFoldDB" id="A0A0L8V6S2"/>
<dbReference type="EMBL" id="LGIA01000171">
    <property type="protein sequence ID" value="KOH44068.1"/>
    <property type="molecule type" value="Genomic_DNA"/>
</dbReference>
<keyword evidence="1" id="KW-0732">Signal</keyword>
<dbReference type="OrthoDB" id="7362103at2"/>
<dbReference type="Proteomes" id="UP000036958">
    <property type="component" value="Unassembled WGS sequence"/>
</dbReference>
<sequence length="67" mass="7622">MTGTQKSRRVYNPDYKKADSGFEVVLLGFDGGIKLRKNELLPLAELYATIDAMPMRLREMERKSSGK</sequence>
<gene>
    <name evidence="3" type="ORF">NC99_30610</name>
</gene>
<evidence type="ECO:0000256" key="1">
    <source>
        <dbReference type="ARBA" id="ARBA00022729"/>
    </source>
</evidence>
<proteinExistence type="predicted"/>
<dbReference type="InterPro" id="IPR025232">
    <property type="entry name" value="DUF4174"/>
</dbReference>
<evidence type="ECO:0000313" key="3">
    <source>
        <dbReference type="EMBL" id="KOH44068.1"/>
    </source>
</evidence>
<name>A0A0L8V6S2_9BACT</name>
<dbReference type="Pfam" id="PF13778">
    <property type="entry name" value="DUF4174"/>
    <property type="match status" value="1"/>
</dbReference>